<keyword evidence="2" id="KW-1185">Reference proteome</keyword>
<dbReference type="EMBL" id="JBHTNZ010000029">
    <property type="protein sequence ID" value="MFD1463255.1"/>
    <property type="molecule type" value="Genomic_DNA"/>
</dbReference>
<reference evidence="2" key="1">
    <citation type="journal article" date="2019" name="Int. J. Syst. Evol. Microbiol.">
        <title>The Global Catalogue of Microorganisms (GCM) 10K type strain sequencing project: providing services to taxonomists for standard genome sequencing and annotation.</title>
        <authorList>
            <consortium name="The Broad Institute Genomics Platform"/>
            <consortium name="The Broad Institute Genome Sequencing Center for Infectious Disease"/>
            <person name="Wu L."/>
            <person name="Ma J."/>
        </authorList>
    </citation>
    <scope>NUCLEOTIDE SEQUENCE [LARGE SCALE GENOMIC DNA]</scope>
    <source>
        <strain evidence="2">CCM 9147</strain>
    </source>
</reference>
<evidence type="ECO:0000313" key="1">
    <source>
        <dbReference type="EMBL" id="MFD1463255.1"/>
    </source>
</evidence>
<proteinExistence type="predicted"/>
<dbReference type="Proteomes" id="UP001597340">
    <property type="component" value="Unassembled WGS sequence"/>
</dbReference>
<comment type="caution">
    <text evidence="1">The sequence shown here is derived from an EMBL/GenBank/DDBJ whole genome shotgun (WGS) entry which is preliminary data.</text>
</comment>
<gene>
    <name evidence="1" type="ORF">ACFQ5D_18070</name>
</gene>
<name>A0ABW4DK21_9BACL</name>
<dbReference type="RefSeq" id="WP_229526479.1">
    <property type="nucleotide sequence ID" value="NZ_JAFFQR010000112.1"/>
</dbReference>
<organism evidence="1 2">
    <name type="scientific">Paenibacillus farraposensis</name>
    <dbReference type="NCBI Taxonomy" id="2807095"/>
    <lineage>
        <taxon>Bacteria</taxon>
        <taxon>Bacillati</taxon>
        <taxon>Bacillota</taxon>
        <taxon>Bacilli</taxon>
        <taxon>Bacillales</taxon>
        <taxon>Paenibacillaceae</taxon>
        <taxon>Paenibacillus</taxon>
    </lineage>
</organism>
<sequence>MERLITTIRCVFRLFKQPHKIGDTFTLNNTSEPMLVIGIEKYELWHDQIIIWYTCQRLDREAPTKIHTRKPSNYVVELEIKGKYDDVELKRYGLGSTILNRGQYYKIQEYTEIALKGTDLVISFLARPVYPVSQKEAKEKLFGERRKKLKIL</sequence>
<protein>
    <submittedName>
        <fullName evidence="1">Uncharacterized protein</fullName>
    </submittedName>
</protein>
<accession>A0ABW4DK21</accession>
<evidence type="ECO:0000313" key="2">
    <source>
        <dbReference type="Proteomes" id="UP001597340"/>
    </source>
</evidence>